<keyword evidence="6" id="KW-1185">Reference proteome</keyword>
<reference evidence="5" key="1">
    <citation type="submission" date="2021-04" db="EMBL/GenBank/DDBJ databases">
        <title>Pseudaminobacter soli sp. nov., isolated from paddy soil contaminated by heavy metals.</title>
        <authorList>
            <person name="Zhang K."/>
        </authorList>
    </citation>
    <scope>NUCLEOTIDE SEQUENCE</scope>
    <source>
        <strain evidence="5">19-2017</strain>
    </source>
</reference>
<comment type="caution">
    <text evidence="5">The sequence shown here is derived from an EMBL/GenBank/DDBJ whole genome shotgun (WGS) entry which is preliminary data.</text>
</comment>
<dbReference type="SUPFAM" id="SSF51445">
    <property type="entry name" value="(Trans)glycosidases"/>
    <property type="match status" value="1"/>
</dbReference>
<dbReference type="AlphaFoldDB" id="A0A942E389"/>
<evidence type="ECO:0000256" key="4">
    <source>
        <dbReference type="RuleBase" id="RU003690"/>
    </source>
</evidence>
<evidence type="ECO:0000256" key="3">
    <source>
        <dbReference type="ARBA" id="ARBA00023295"/>
    </source>
</evidence>
<name>A0A942E389_9HYPH</name>
<keyword evidence="2" id="KW-0378">Hydrolase</keyword>
<dbReference type="EMBL" id="JAGWCR010000023">
    <property type="protein sequence ID" value="MBS3652318.1"/>
    <property type="molecule type" value="Genomic_DNA"/>
</dbReference>
<accession>A0A942E389</accession>
<dbReference type="InterPro" id="IPR001360">
    <property type="entry name" value="Glyco_hydro_1"/>
</dbReference>
<evidence type="ECO:0000313" key="5">
    <source>
        <dbReference type="EMBL" id="MBS3652318.1"/>
    </source>
</evidence>
<dbReference type="PANTHER" id="PTHR10353">
    <property type="entry name" value="GLYCOSYL HYDROLASE"/>
    <property type="match status" value="1"/>
</dbReference>
<comment type="similarity">
    <text evidence="1 4">Belongs to the glycosyl hydrolase 1 family.</text>
</comment>
<dbReference type="Pfam" id="PF00232">
    <property type="entry name" value="Glyco_hydro_1"/>
    <property type="match status" value="1"/>
</dbReference>
<dbReference type="Proteomes" id="UP000680348">
    <property type="component" value="Unassembled WGS sequence"/>
</dbReference>
<evidence type="ECO:0000256" key="2">
    <source>
        <dbReference type="ARBA" id="ARBA00022801"/>
    </source>
</evidence>
<dbReference type="RefSeq" id="WP_188257873.1">
    <property type="nucleotide sequence ID" value="NZ_JABVCF010000023.1"/>
</dbReference>
<dbReference type="InterPro" id="IPR017853">
    <property type="entry name" value="GH"/>
</dbReference>
<evidence type="ECO:0000256" key="1">
    <source>
        <dbReference type="ARBA" id="ARBA00010838"/>
    </source>
</evidence>
<protein>
    <submittedName>
        <fullName evidence="5">Family 1 glycosylhydrolase</fullName>
    </submittedName>
</protein>
<dbReference type="Gene3D" id="3.20.20.80">
    <property type="entry name" value="Glycosidases"/>
    <property type="match status" value="1"/>
</dbReference>
<proteinExistence type="inferred from homology"/>
<sequence>MTPLPTRSELRRLSDPEKFWWATGIEDTFITAPHPVTGRKLDEYELTDHYRRWREDLDLMAELGVPVARYGVPWHRIQPAPRQWDWHHADEPLERMLDLGIAPQVDLVHYGLPLWIEGAYLNPDYPQLVADYAARLAERFKGRIFWYTPLNEPRITAWYCGRLGWWPPYLHSWRGFVAVMMQLAQGIQSTVAALRTVDSEIVAYHVDPTDLYEAASPDLEEEAQRRREIVFLALDLVSGRVDDFHPLHSWLRANGADDEVLRSLRREPTPPEVIGLNLYPLFTHKRLERDGRGRLRTKMPYTELGLVEGVTRRYHDHYRVPLMISEVATSGSVARRLGWLERSVSAVRRLRAEGFPLVGYTWWPMFALVTWAWRQGRRDVAQHLLQMGLWDLDADLNRIRTPLVDAYRTLVCGDTEAVGPLHS</sequence>
<organism evidence="5 6">
    <name type="scientific">Pseudaminobacter soli</name>
    <name type="common">ex Zhang et al. 2022</name>
    <dbReference type="NCBI Taxonomy" id="2831468"/>
    <lineage>
        <taxon>Bacteria</taxon>
        <taxon>Pseudomonadati</taxon>
        <taxon>Pseudomonadota</taxon>
        <taxon>Alphaproteobacteria</taxon>
        <taxon>Hyphomicrobiales</taxon>
        <taxon>Phyllobacteriaceae</taxon>
        <taxon>Pseudaminobacter</taxon>
    </lineage>
</organism>
<keyword evidence="3" id="KW-0326">Glycosidase</keyword>
<gene>
    <name evidence="5" type="ORF">KEU06_27380</name>
</gene>
<dbReference type="PANTHER" id="PTHR10353:SF36">
    <property type="entry name" value="LP05116P"/>
    <property type="match status" value="1"/>
</dbReference>
<dbReference type="GO" id="GO:0008422">
    <property type="term" value="F:beta-glucosidase activity"/>
    <property type="evidence" value="ECO:0007669"/>
    <property type="project" value="TreeGrafter"/>
</dbReference>
<evidence type="ECO:0000313" key="6">
    <source>
        <dbReference type="Proteomes" id="UP000680348"/>
    </source>
</evidence>
<dbReference type="GO" id="GO:0005975">
    <property type="term" value="P:carbohydrate metabolic process"/>
    <property type="evidence" value="ECO:0007669"/>
    <property type="project" value="InterPro"/>
</dbReference>